<dbReference type="InterPro" id="IPR042193">
    <property type="entry name" value="FHIPEP_3"/>
</dbReference>
<dbReference type="AlphaFoldDB" id="A0A0R3KDG1"/>
<keyword evidence="5" id="KW-0997">Cell inner membrane</keyword>
<protein>
    <submittedName>
        <fullName evidence="10">Translocation protein</fullName>
    </submittedName>
</protein>
<keyword evidence="3" id="KW-0813">Transport</keyword>
<evidence type="ECO:0000256" key="4">
    <source>
        <dbReference type="ARBA" id="ARBA00022475"/>
    </source>
</evidence>
<keyword evidence="6 9" id="KW-0812">Transmembrane</keyword>
<evidence type="ECO:0000256" key="1">
    <source>
        <dbReference type="ARBA" id="ARBA00004429"/>
    </source>
</evidence>
<comment type="caution">
    <text evidence="10">The sequence shown here is derived from an EMBL/GenBank/DDBJ whole genome shotgun (WGS) entry which is preliminary data.</text>
</comment>
<dbReference type="STRING" id="280332.CQ12_38935"/>
<dbReference type="InterPro" id="IPR006302">
    <property type="entry name" value="T3SS_HrcV"/>
</dbReference>
<comment type="similarity">
    <text evidence="2">Belongs to the FHIPEP (flagella/HR/invasion proteins export pore) family.</text>
</comment>
<dbReference type="InterPro" id="IPR001712">
    <property type="entry name" value="T3SS_FHIPEP"/>
</dbReference>
<dbReference type="GO" id="GO:0005886">
    <property type="term" value="C:plasma membrane"/>
    <property type="evidence" value="ECO:0007669"/>
    <property type="project" value="UniProtKB-SubCell"/>
</dbReference>
<gene>
    <name evidence="10" type="ORF">CQ12_38935</name>
</gene>
<dbReference type="GO" id="GO:0009306">
    <property type="term" value="P:protein secretion"/>
    <property type="evidence" value="ECO:0007669"/>
    <property type="project" value="InterPro"/>
</dbReference>
<feature type="transmembrane region" description="Helical" evidence="9">
    <location>
        <begin position="200"/>
        <end position="221"/>
    </location>
</feature>
<feature type="transmembrane region" description="Helical" evidence="9">
    <location>
        <begin position="274"/>
        <end position="297"/>
    </location>
</feature>
<evidence type="ECO:0000256" key="2">
    <source>
        <dbReference type="ARBA" id="ARBA00008835"/>
    </source>
</evidence>
<dbReference type="Pfam" id="PF00771">
    <property type="entry name" value="FHIPEP"/>
    <property type="match status" value="1"/>
</dbReference>
<dbReference type="PIRSF" id="PIRSF005419">
    <property type="entry name" value="FlhA"/>
    <property type="match status" value="1"/>
</dbReference>
<feature type="transmembrane region" description="Helical" evidence="9">
    <location>
        <begin position="20"/>
        <end position="38"/>
    </location>
</feature>
<keyword evidence="8 9" id="KW-0472">Membrane</keyword>
<keyword evidence="11" id="KW-1185">Reference proteome</keyword>
<dbReference type="OrthoDB" id="9759185at2"/>
<organism evidence="10 11">
    <name type="scientific">Bradyrhizobium jicamae</name>
    <dbReference type="NCBI Taxonomy" id="280332"/>
    <lineage>
        <taxon>Bacteria</taxon>
        <taxon>Pseudomonadati</taxon>
        <taxon>Pseudomonadota</taxon>
        <taxon>Alphaproteobacteria</taxon>
        <taxon>Hyphomicrobiales</taxon>
        <taxon>Nitrobacteraceae</taxon>
        <taxon>Bradyrhizobium</taxon>
    </lineage>
</organism>
<dbReference type="NCBIfam" id="TIGR01399">
    <property type="entry name" value="hrcV"/>
    <property type="match status" value="1"/>
</dbReference>
<dbReference type="InterPro" id="IPR042196">
    <property type="entry name" value="FHIPEP_4"/>
</dbReference>
<dbReference type="Proteomes" id="UP000050863">
    <property type="component" value="Unassembled WGS sequence"/>
</dbReference>
<sequence>MANVLRNLIVRTPAHPDYMVALMLLLAIAMMIMPIPIIVIDMLIGFNLGFAILLLMVALYLSTPLDFSSLPGVILISTVFRLALTIATTRLILAEGDAGSIIHTFGDFVISGNIAVGIVIFLIVTMVQFMVLAKGAERVAEVSARFTLDALPGKQMAIDAELRNSHIDQHEARRRRAALEQESQFHAAMDGAMKFVKGDAIAGLIVICINMLGGISIGLLSKGMSLDEALHKYTLLTIGDALISQIPALLLSITAATIVTRVNGPSKLKLGADIVNQLTASTQALRLAACVLLLMGLVPGFPLPPFVIMAVLFAATSYVNVGTKAGKATAKTGASVTASASVPAQVQKQAVHAEALPIALFLSPNLTLSIDKDELERCIAHVSTLVSADLGITIPRIPAQVDQQLSKSQFRVDVDSVPVERDVIDTTHLALNDDVANIELSGIPFRQDPDTNRVWIEEGNTAALKAAGIGYHRPSEILALRLHSTLTRYAQRLVGIQETRQLLGRMEQEYPDLVKEVLRTTTIPRIAEVLRRLLDEGIPIRNTRLLLEAMAEWSEREKNAVLLTEYVRATLKRQICFRYANAHRVVAAFIIERETEDIVRGAVRETAVGPYLVLDDWQSERLLAQFRQIHSTIAQSQSQPVILGSMDIRRFVRGFLTRNGIDLPVLSYQDLAPDFTIQPIGSIKLPAAKDRAQSSERGGVFTAAS</sequence>
<evidence type="ECO:0000256" key="8">
    <source>
        <dbReference type="ARBA" id="ARBA00023136"/>
    </source>
</evidence>
<evidence type="ECO:0000256" key="9">
    <source>
        <dbReference type="SAM" id="Phobius"/>
    </source>
</evidence>
<dbReference type="PANTHER" id="PTHR30161">
    <property type="entry name" value="FLAGELLAR EXPORT PROTEIN, MEMBRANE FLHA SUBUNIT-RELATED"/>
    <property type="match status" value="1"/>
</dbReference>
<evidence type="ECO:0000256" key="3">
    <source>
        <dbReference type="ARBA" id="ARBA00022448"/>
    </source>
</evidence>
<evidence type="ECO:0000256" key="5">
    <source>
        <dbReference type="ARBA" id="ARBA00022519"/>
    </source>
</evidence>
<feature type="transmembrane region" description="Helical" evidence="9">
    <location>
        <begin position="241"/>
        <end position="262"/>
    </location>
</feature>
<dbReference type="Gene3D" id="1.10.8.540">
    <property type="entry name" value="FHIPEP family, domain 3"/>
    <property type="match status" value="1"/>
</dbReference>
<evidence type="ECO:0000313" key="11">
    <source>
        <dbReference type="Proteomes" id="UP000050863"/>
    </source>
</evidence>
<dbReference type="PRINTS" id="PR00949">
    <property type="entry name" value="TYPE3IMAPROT"/>
</dbReference>
<evidence type="ECO:0000256" key="6">
    <source>
        <dbReference type="ARBA" id="ARBA00022692"/>
    </source>
</evidence>
<comment type="subcellular location">
    <subcellularLocation>
        <location evidence="1">Cell inner membrane</location>
        <topology evidence="1">Multi-pass membrane protein</topology>
    </subcellularLocation>
</comment>
<dbReference type="PROSITE" id="PS00994">
    <property type="entry name" value="FHIPEP"/>
    <property type="match status" value="1"/>
</dbReference>
<dbReference type="Gene3D" id="3.40.50.12790">
    <property type="entry name" value="FHIPEP family, domain 4"/>
    <property type="match status" value="1"/>
</dbReference>
<dbReference type="PANTHER" id="PTHR30161:SF2">
    <property type="entry name" value="INVASION PROTEIN INVA"/>
    <property type="match status" value="1"/>
</dbReference>
<proteinExistence type="inferred from homology"/>
<keyword evidence="4" id="KW-1003">Cell membrane</keyword>
<dbReference type="RefSeq" id="WP_057840742.1">
    <property type="nucleotide sequence ID" value="NZ_LLXZ01000226.1"/>
</dbReference>
<reference evidence="10 11" key="1">
    <citation type="submission" date="2014-03" db="EMBL/GenBank/DDBJ databases">
        <title>Bradyrhizobium valentinum sp. nov., isolated from effective nodules of Lupinus mariae-josephae, a lupine endemic of basic-lime soils in Eastern Spain.</title>
        <authorList>
            <person name="Duran D."/>
            <person name="Rey L."/>
            <person name="Navarro A."/>
            <person name="Busquets A."/>
            <person name="Imperial J."/>
            <person name="Ruiz-Argueso T."/>
        </authorList>
    </citation>
    <scope>NUCLEOTIDE SEQUENCE [LARGE SCALE GENOMIC DNA]</scope>
    <source>
        <strain evidence="10 11">PAC68</strain>
    </source>
</reference>
<dbReference type="Gene3D" id="3.40.30.60">
    <property type="entry name" value="FHIPEP family, domain 1"/>
    <property type="match status" value="1"/>
</dbReference>
<feature type="transmembrane region" description="Helical" evidence="9">
    <location>
        <begin position="114"/>
        <end position="133"/>
    </location>
</feature>
<evidence type="ECO:0000256" key="7">
    <source>
        <dbReference type="ARBA" id="ARBA00022989"/>
    </source>
</evidence>
<name>A0A0R3KDG1_9BRAD</name>
<dbReference type="EMBL" id="LLXZ01000226">
    <property type="protein sequence ID" value="KRQ93569.1"/>
    <property type="molecule type" value="Genomic_DNA"/>
</dbReference>
<feature type="transmembrane region" description="Helical" evidence="9">
    <location>
        <begin position="73"/>
        <end position="94"/>
    </location>
</feature>
<accession>A0A0R3KDG1</accession>
<feature type="transmembrane region" description="Helical" evidence="9">
    <location>
        <begin position="44"/>
        <end position="61"/>
    </location>
</feature>
<dbReference type="InterPro" id="IPR042194">
    <property type="entry name" value="FHIPEP_1"/>
</dbReference>
<keyword evidence="7 9" id="KW-1133">Transmembrane helix</keyword>
<dbReference type="InterPro" id="IPR025505">
    <property type="entry name" value="FHIPEP_CS"/>
</dbReference>
<evidence type="ECO:0000313" key="10">
    <source>
        <dbReference type="EMBL" id="KRQ93569.1"/>
    </source>
</evidence>